<dbReference type="PANTHER" id="PTHR10145">
    <property type="entry name" value="TRANSCRIPTION ELONGATION FACTOR SPT6"/>
    <property type="match status" value="1"/>
</dbReference>
<reference evidence="3 4" key="1">
    <citation type="journal article" date="2018" name="Science">
        <title>The opium poppy genome and morphinan production.</title>
        <authorList>
            <person name="Guo L."/>
            <person name="Winzer T."/>
            <person name="Yang X."/>
            <person name="Li Y."/>
            <person name="Ning Z."/>
            <person name="He Z."/>
            <person name="Teodor R."/>
            <person name="Lu Y."/>
            <person name="Bowser T.A."/>
            <person name="Graham I.A."/>
            <person name="Ye K."/>
        </authorList>
    </citation>
    <scope>NUCLEOTIDE SEQUENCE [LARGE SCALE GENOMIC DNA]</scope>
    <source>
        <strain evidence="4">cv. HN1</strain>
        <tissue evidence="3">Leaves</tissue>
    </source>
</reference>
<dbReference type="GO" id="GO:0008023">
    <property type="term" value="C:transcription elongation factor complex"/>
    <property type="evidence" value="ECO:0007669"/>
    <property type="project" value="TreeGrafter"/>
</dbReference>
<dbReference type="PANTHER" id="PTHR10145:SF6">
    <property type="entry name" value="TRANSCRIPTION ELONGATION FACTOR SPT6"/>
    <property type="match status" value="1"/>
</dbReference>
<dbReference type="InterPro" id="IPR028088">
    <property type="entry name" value="Spt6_HTH_DNA-bd_dom"/>
</dbReference>
<sequence>MTEKDEKIRDVDVPERMQIPKESTGYCPTEHMHIEEESTWIINQLNAKAESMFGDTSFGESIDEEQTRKLQKAEEAVVKLLELMHVQKYDIPFIAMYRKDSCSTLLKELEKHLSSGGAEEGKHICKIKWHKVLWDIKDLDRKWLLLQKRKKALQAYYFKHHNENSKETSHETRLSLNQKLYQSIVESVRALSQSKSSELFGLHLTLEKMRQDELDDAKETPEEVALNFTCAMFEDPQAVLKGVRHMAAVELSCEPRVRKHVRNIFMEKAIISTCPSADGNVAIDSFRQFSDIKWLSQKPLTKFQDAQWLLIQEAEEKKLIQVTLKLPEVDLKSYKSNAVRIISVKVLVKQLNFGMNNAK</sequence>
<proteinExistence type="predicted"/>
<dbReference type="InterPro" id="IPR017072">
    <property type="entry name" value="TF_Spt6"/>
</dbReference>
<evidence type="ECO:0000313" key="3">
    <source>
        <dbReference type="EMBL" id="RZC74558.1"/>
    </source>
</evidence>
<dbReference type="STRING" id="3469.A0A4Y7KQX9"/>
<feature type="domain" description="Helix-turn-helix DNA-binding" evidence="1">
    <location>
        <begin position="30"/>
        <end position="158"/>
    </location>
</feature>
<dbReference type="Proteomes" id="UP000316621">
    <property type="component" value="Chromosome 8"/>
</dbReference>
<protein>
    <submittedName>
        <fullName evidence="3">Uncharacterized protein</fullName>
    </submittedName>
</protein>
<dbReference type="Gramene" id="RZC74558">
    <property type="protein sequence ID" value="RZC74558"/>
    <property type="gene ID" value="C5167_050041"/>
</dbReference>
<dbReference type="GO" id="GO:0003677">
    <property type="term" value="F:DNA binding"/>
    <property type="evidence" value="ECO:0007669"/>
    <property type="project" value="InterPro"/>
</dbReference>
<dbReference type="InterPro" id="IPR023323">
    <property type="entry name" value="Tex-like_dom_sf"/>
</dbReference>
<organism evidence="3 4">
    <name type="scientific">Papaver somniferum</name>
    <name type="common">Opium poppy</name>
    <dbReference type="NCBI Taxonomy" id="3469"/>
    <lineage>
        <taxon>Eukaryota</taxon>
        <taxon>Viridiplantae</taxon>
        <taxon>Streptophyta</taxon>
        <taxon>Embryophyta</taxon>
        <taxon>Tracheophyta</taxon>
        <taxon>Spermatophyta</taxon>
        <taxon>Magnoliopsida</taxon>
        <taxon>Ranunculales</taxon>
        <taxon>Papaveraceae</taxon>
        <taxon>Papaveroideae</taxon>
        <taxon>Papaver</taxon>
    </lineage>
</organism>
<dbReference type="AlphaFoldDB" id="A0A4Y7KQX9"/>
<evidence type="ECO:0000313" key="4">
    <source>
        <dbReference type="Proteomes" id="UP000316621"/>
    </source>
</evidence>
<dbReference type="GO" id="GO:0042393">
    <property type="term" value="F:histone binding"/>
    <property type="evidence" value="ECO:0007669"/>
    <property type="project" value="TreeGrafter"/>
</dbReference>
<dbReference type="Gene3D" id="1.10.3500.10">
    <property type="entry name" value="Tex N-terminal region-like"/>
    <property type="match status" value="1"/>
</dbReference>
<keyword evidence="4" id="KW-1185">Reference proteome</keyword>
<dbReference type="GO" id="GO:0034728">
    <property type="term" value="P:nucleosome organization"/>
    <property type="evidence" value="ECO:0007669"/>
    <property type="project" value="TreeGrafter"/>
</dbReference>
<evidence type="ECO:0000259" key="2">
    <source>
        <dbReference type="Pfam" id="PF22706"/>
    </source>
</evidence>
<dbReference type="GO" id="GO:0140673">
    <property type="term" value="P:transcription elongation-coupled chromatin remodeling"/>
    <property type="evidence" value="ECO:0007669"/>
    <property type="project" value="InterPro"/>
</dbReference>
<dbReference type="GO" id="GO:0031491">
    <property type="term" value="F:nucleosome binding"/>
    <property type="evidence" value="ECO:0007669"/>
    <property type="project" value="TreeGrafter"/>
</dbReference>
<dbReference type="InterPro" id="IPR055179">
    <property type="entry name" value="Tex-like_central_region"/>
</dbReference>
<dbReference type="Pfam" id="PF14641">
    <property type="entry name" value="HTH_44"/>
    <property type="match status" value="1"/>
</dbReference>
<dbReference type="Pfam" id="PF22706">
    <property type="entry name" value="Tex_central_region"/>
    <property type="match status" value="1"/>
</dbReference>
<dbReference type="SUPFAM" id="SSF158832">
    <property type="entry name" value="Tex N-terminal region-like"/>
    <property type="match status" value="1"/>
</dbReference>
<accession>A0A4Y7KQX9</accession>
<dbReference type="EMBL" id="CM010722">
    <property type="protein sequence ID" value="RZC74558.1"/>
    <property type="molecule type" value="Genomic_DNA"/>
</dbReference>
<name>A0A4Y7KQX9_PAPSO</name>
<feature type="domain" description="Tex-like central region" evidence="2">
    <location>
        <begin position="217"/>
        <end position="343"/>
    </location>
</feature>
<evidence type="ECO:0000259" key="1">
    <source>
        <dbReference type="Pfam" id="PF14641"/>
    </source>
</evidence>
<gene>
    <name evidence="3" type="ORF">C5167_050041</name>
</gene>